<dbReference type="Proteomes" id="UP000480548">
    <property type="component" value="Unassembled WGS sequence"/>
</dbReference>
<dbReference type="SUPFAM" id="SSF81383">
    <property type="entry name" value="F-box domain"/>
    <property type="match status" value="1"/>
</dbReference>
<evidence type="ECO:0000313" key="3">
    <source>
        <dbReference type="EMBL" id="KAF3141312.1"/>
    </source>
</evidence>
<dbReference type="PROSITE" id="PS50181">
    <property type="entry name" value="FBOX"/>
    <property type="match status" value="1"/>
</dbReference>
<accession>A0A7C8NH95</accession>
<gene>
    <name evidence="2" type="ORF">TWF102_010000</name>
    <name evidence="3" type="ORF">TWF703_002108</name>
</gene>
<reference evidence="4 5" key="1">
    <citation type="submission" date="2019-06" db="EMBL/GenBank/DDBJ databases">
        <authorList>
            <person name="Palmer J.M."/>
        </authorList>
    </citation>
    <scope>NUCLEOTIDE SEQUENCE [LARGE SCALE GENOMIC DNA]</scope>
    <source>
        <strain evidence="2 4">TWF102</strain>
        <strain evidence="3 5">TWF703</strain>
    </source>
</reference>
<proteinExistence type="predicted"/>
<dbReference type="Proteomes" id="UP000475325">
    <property type="component" value="Unassembled WGS sequence"/>
</dbReference>
<dbReference type="InterPro" id="IPR001810">
    <property type="entry name" value="F-box_dom"/>
</dbReference>
<dbReference type="EMBL" id="WIQZ01000014">
    <property type="protein sequence ID" value="KAF3141312.1"/>
    <property type="molecule type" value="Genomic_DNA"/>
</dbReference>
<evidence type="ECO:0000313" key="5">
    <source>
        <dbReference type="Proteomes" id="UP000480548"/>
    </source>
</evidence>
<comment type="caution">
    <text evidence="2">The sequence shown here is derived from an EMBL/GenBank/DDBJ whole genome shotgun (WGS) entry which is preliminary data.</text>
</comment>
<dbReference type="AlphaFoldDB" id="A0A7C8NH95"/>
<feature type="domain" description="F-box" evidence="1">
    <location>
        <begin position="1"/>
        <end position="47"/>
    </location>
</feature>
<sequence length="376" mass="43919">MLLIIGLPVELQIQIFSELSFYDQILVARVCRLWKSLLVTYGRLRRVRYSEIESTGVHNDMNLVNYRTRGLQQRTPICSSRSDTKPQIHRLLYNKYQCDSSCFRCNEIYALPYIIQNYLRDTYAFPTLHAGHKHQPTKPPKPYSHAYLNAILCQTTLQITSYELCFEKCPLESGKYPTKIKLPVDHPFFDDPVFSTPIYNKNDRRNDPKSANFDQDEEKMISVLHLLHLPRVVWQVHPDASLTSIHVSPAMTVRQLISKAWEAIREVYLSKPHPYAEIMEYVRISFKPLEEGIEGDGFPLSLRLEVAVGEGYWEQVNRKLVWRGKMPEPGLREWRCPDPTLYRRLGNHVDRLFASSHHGHGSCYKQEHVVLHEIRT</sequence>
<dbReference type="Pfam" id="PF12937">
    <property type="entry name" value="F-box-like"/>
    <property type="match status" value="1"/>
</dbReference>
<dbReference type="InterPro" id="IPR036047">
    <property type="entry name" value="F-box-like_dom_sf"/>
</dbReference>
<organism evidence="2 4">
    <name type="scientific">Orbilia oligospora</name>
    <name type="common">Nematode-trapping fungus</name>
    <name type="synonym">Arthrobotrys oligospora</name>
    <dbReference type="NCBI Taxonomy" id="2813651"/>
    <lineage>
        <taxon>Eukaryota</taxon>
        <taxon>Fungi</taxon>
        <taxon>Dikarya</taxon>
        <taxon>Ascomycota</taxon>
        <taxon>Pezizomycotina</taxon>
        <taxon>Orbiliomycetes</taxon>
        <taxon>Orbiliales</taxon>
        <taxon>Orbiliaceae</taxon>
        <taxon>Orbilia</taxon>
    </lineage>
</organism>
<evidence type="ECO:0000259" key="1">
    <source>
        <dbReference type="PROSITE" id="PS50181"/>
    </source>
</evidence>
<evidence type="ECO:0000313" key="4">
    <source>
        <dbReference type="Proteomes" id="UP000475325"/>
    </source>
</evidence>
<evidence type="ECO:0000313" key="2">
    <source>
        <dbReference type="EMBL" id="KAF3109227.1"/>
    </source>
</evidence>
<name>A0A7C8NH95_ORBOL</name>
<dbReference type="Gene3D" id="1.20.1280.50">
    <property type="match status" value="1"/>
</dbReference>
<dbReference type="EMBL" id="WIQW01000007">
    <property type="protein sequence ID" value="KAF3109227.1"/>
    <property type="molecule type" value="Genomic_DNA"/>
</dbReference>
<protein>
    <recommendedName>
        <fullName evidence="1">F-box domain-containing protein</fullName>
    </recommendedName>
</protein>